<protein>
    <submittedName>
        <fullName evidence="2">Uncharacterized protein</fullName>
    </submittedName>
</protein>
<keyword evidence="3" id="KW-1185">Reference proteome</keyword>
<dbReference type="AlphaFoldDB" id="A0A1L9UR00"/>
<evidence type="ECO:0000313" key="3">
    <source>
        <dbReference type="Proteomes" id="UP000184499"/>
    </source>
</evidence>
<dbReference type="EMBL" id="KV878682">
    <property type="protein sequence ID" value="OJJ74107.1"/>
    <property type="molecule type" value="Genomic_DNA"/>
</dbReference>
<feature type="signal peptide" evidence="1">
    <location>
        <begin position="1"/>
        <end position="20"/>
    </location>
</feature>
<dbReference type="VEuPathDB" id="FungiDB:ASPBRDRAFT_41917"/>
<proteinExistence type="predicted"/>
<dbReference type="RefSeq" id="XP_067481355.1">
    <property type="nucleotide sequence ID" value="XM_067624690.1"/>
</dbReference>
<dbReference type="Proteomes" id="UP000184499">
    <property type="component" value="Unassembled WGS sequence"/>
</dbReference>
<keyword evidence="1" id="KW-0732">Signal</keyword>
<sequence>MRWEFHLLLLLFFSIIYVFSGSSTRHEHKRLRSDRSNLTESDRLRRAQADQ</sequence>
<accession>A0A1L9UR00</accession>
<organism evidence="2 3">
    <name type="scientific">Aspergillus brasiliensis (strain CBS 101740 / IMI 381727 / IBT 21946)</name>
    <dbReference type="NCBI Taxonomy" id="767769"/>
    <lineage>
        <taxon>Eukaryota</taxon>
        <taxon>Fungi</taxon>
        <taxon>Dikarya</taxon>
        <taxon>Ascomycota</taxon>
        <taxon>Pezizomycotina</taxon>
        <taxon>Eurotiomycetes</taxon>
        <taxon>Eurotiomycetidae</taxon>
        <taxon>Eurotiales</taxon>
        <taxon>Aspergillaceae</taxon>
        <taxon>Aspergillus</taxon>
        <taxon>Aspergillus subgen. Circumdati</taxon>
    </lineage>
</organism>
<evidence type="ECO:0000256" key="1">
    <source>
        <dbReference type="SAM" id="SignalP"/>
    </source>
</evidence>
<feature type="chain" id="PRO_5009887785" evidence="1">
    <location>
        <begin position="21"/>
        <end position="51"/>
    </location>
</feature>
<gene>
    <name evidence="2" type="ORF">ASPBRDRAFT_41917</name>
</gene>
<dbReference type="GeneID" id="93577178"/>
<reference evidence="3" key="1">
    <citation type="journal article" date="2017" name="Genome Biol.">
        <title>Comparative genomics reveals high biological diversity and specific adaptations in the industrially and medically important fungal genus Aspergillus.</title>
        <authorList>
            <person name="de Vries R.P."/>
            <person name="Riley R."/>
            <person name="Wiebenga A."/>
            <person name="Aguilar-Osorio G."/>
            <person name="Amillis S."/>
            <person name="Uchima C.A."/>
            <person name="Anderluh G."/>
            <person name="Asadollahi M."/>
            <person name="Askin M."/>
            <person name="Barry K."/>
            <person name="Battaglia E."/>
            <person name="Bayram O."/>
            <person name="Benocci T."/>
            <person name="Braus-Stromeyer S.A."/>
            <person name="Caldana C."/>
            <person name="Canovas D."/>
            <person name="Cerqueira G.C."/>
            <person name="Chen F."/>
            <person name="Chen W."/>
            <person name="Choi C."/>
            <person name="Clum A."/>
            <person name="Dos Santos R.A."/>
            <person name="Damasio A.R."/>
            <person name="Diallinas G."/>
            <person name="Emri T."/>
            <person name="Fekete E."/>
            <person name="Flipphi M."/>
            <person name="Freyberg S."/>
            <person name="Gallo A."/>
            <person name="Gournas C."/>
            <person name="Habgood R."/>
            <person name="Hainaut M."/>
            <person name="Harispe M.L."/>
            <person name="Henrissat B."/>
            <person name="Hilden K.S."/>
            <person name="Hope R."/>
            <person name="Hossain A."/>
            <person name="Karabika E."/>
            <person name="Karaffa L."/>
            <person name="Karanyi Z."/>
            <person name="Krasevec N."/>
            <person name="Kuo A."/>
            <person name="Kusch H."/>
            <person name="LaButti K."/>
            <person name="Lagendijk E.L."/>
            <person name="Lapidus A."/>
            <person name="Levasseur A."/>
            <person name="Lindquist E."/>
            <person name="Lipzen A."/>
            <person name="Logrieco A.F."/>
            <person name="MacCabe A."/>
            <person name="Maekelae M.R."/>
            <person name="Malavazi I."/>
            <person name="Melin P."/>
            <person name="Meyer V."/>
            <person name="Mielnichuk N."/>
            <person name="Miskei M."/>
            <person name="Molnar A.P."/>
            <person name="Mule G."/>
            <person name="Ngan C.Y."/>
            <person name="Orejas M."/>
            <person name="Orosz E."/>
            <person name="Ouedraogo J.P."/>
            <person name="Overkamp K.M."/>
            <person name="Park H.-S."/>
            <person name="Perrone G."/>
            <person name="Piumi F."/>
            <person name="Punt P.J."/>
            <person name="Ram A.F."/>
            <person name="Ramon A."/>
            <person name="Rauscher S."/>
            <person name="Record E."/>
            <person name="Riano-Pachon D.M."/>
            <person name="Robert V."/>
            <person name="Roehrig J."/>
            <person name="Ruller R."/>
            <person name="Salamov A."/>
            <person name="Salih N.S."/>
            <person name="Samson R.A."/>
            <person name="Sandor E."/>
            <person name="Sanguinetti M."/>
            <person name="Schuetze T."/>
            <person name="Sepcic K."/>
            <person name="Shelest E."/>
            <person name="Sherlock G."/>
            <person name="Sophianopoulou V."/>
            <person name="Squina F.M."/>
            <person name="Sun H."/>
            <person name="Susca A."/>
            <person name="Todd R.B."/>
            <person name="Tsang A."/>
            <person name="Unkles S.E."/>
            <person name="van de Wiele N."/>
            <person name="van Rossen-Uffink D."/>
            <person name="Oliveira J.V."/>
            <person name="Vesth T.C."/>
            <person name="Visser J."/>
            <person name="Yu J.-H."/>
            <person name="Zhou M."/>
            <person name="Andersen M.R."/>
            <person name="Archer D.B."/>
            <person name="Baker S.E."/>
            <person name="Benoit I."/>
            <person name="Brakhage A.A."/>
            <person name="Braus G.H."/>
            <person name="Fischer R."/>
            <person name="Frisvad J.C."/>
            <person name="Goldman G.H."/>
            <person name="Houbraken J."/>
            <person name="Oakley B."/>
            <person name="Pocsi I."/>
            <person name="Scazzocchio C."/>
            <person name="Seiboth B."/>
            <person name="vanKuyk P.A."/>
            <person name="Wortman J."/>
            <person name="Dyer P.S."/>
            <person name="Grigoriev I.V."/>
        </authorList>
    </citation>
    <scope>NUCLEOTIDE SEQUENCE [LARGE SCALE GENOMIC DNA]</scope>
    <source>
        <strain evidence="3">CBS 101740 / IMI 381727 / IBT 21946</strain>
    </source>
</reference>
<name>A0A1L9UR00_ASPBC</name>
<evidence type="ECO:0000313" key="2">
    <source>
        <dbReference type="EMBL" id="OJJ74107.1"/>
    </source>
</evidence>